<dbReference type="PANTHER" id="PTHR14239">
    <property type="entry name" value="DUDULIN-RELATED"/>
    <property type="match status" value="1"/>
</dbReference>
<dbReference type="InterPro" id="IPR010185">
    <property type="entry name" value="NpdG"/>
</dbReference>
<dbReference type="GO" id="GO:0008823">
    <property type="term" value="F:cupric reductase (NADH) activity"/>
    <property type="evidence" value="ECO:0007669"/>
    <property type="project" value="TreeGrafter"/>
</dbReference>
<gene>
    <name evidence="3" type="ORF">A6E15_18515</name>
</gene>
<evidence type="ECO:0000256" key="1">
    <source>
        <dbReference type="ARBA" id="ARBA00023002"/>
    </source>
</evidence>
<accession>A0A1S8AS55</accession>
<dbReference type="NCBIfam" id="TIGR01915">
    <property type="entry name" value="npdG"/>
    <property type="match status" value="1"/>
</dbReference>
<dbReference type="GO" id="GO:0006740">
    <property type="term" value="P:NADPH regeneration"/>
    <property type="evidence" value="ECO:0007669"/>
    <property type="project" value="InterPro"/>
</dbReference>
<dbReference type="Pfam" id="PF03807">
    <property type="entry name" value="F420_oxidored"/>
    <property type="match status" value="1"/>
</dbReference>
<dbReference type="SUPFAM" id="SSF51735">
    <property type="entry name" value="NAD(P)-binding Rossmann-fold domains"/>
    <property type="match status" value="1"/>
</dbReference>
<dbReference type="PANTHER" id="PTHR14239:SF0">
    <property type="entry name" value="F420-DEPENDENT NADP REDUCTASE"/>
    <property type="match status" value="1"/>
</dbReference>
<evidence type="ECO:0000313" key="3">
    <source>
        <dbReference type="EMBL" id="OLZ39371.1"/>
    </source>
</evidence>
<dbReference type="GO" id="GO:0052851">
    <property type="term" value="F:ferric-chelate reductase (NADPH) activity"/>
    <property type="evidence" value="ECO:0007669"/>
    <property type="project" value="TreeGrafter"/>
</dbReference>
<feature type="domain" description="Pyrroline-5-carboxylate reductase catalytic N-terminal" evidence="2">
    <location>
        <begin position="3"/>
        <end position="104"/>
    </location>
</feature>
<reference evidence="4" key="1">
    <citation type="submission" date="2016-04" db="EMBL/GenBank/DDBJ databases">
        <authorList>
            <person name="Chen S.-C."/>
            <person name="Lai M.-C."/>
        </authorList>
    </citation>
    <scope>NUCLEOTIDE SEQUENCE [LARGE SCALE GENOMIC DNA]</scope>
    <source>
        <strain evidence="4">AB14</strain>
    </source>
</reference>
<organism evidence="3 4">
    <name type="scientific">Natrinema saccharevitans</name>
    <dbReference type="NCBI Taxonomy" id="301967"/>
    <lineage>
        <taxon>Archaea</taxon>
        <taxon>Methanobacteriati</taxon>
        <taxon>Methanobacteriota</taxon>
        <taxon>Stenosarchaea group</taxon>
        <taxon>Halobacteria</taxon>
        <taxon>Halobacteriales</taxon>
        <taxon>Natrialbaceae</taxon>
        <taxon>Natrinema</taxon>
    </lineage>
</organism>
<evidence type="ECO:0000313" key="4">
    <source>
        <dbReference type="Proteomes" id="UP000189370"/>
    </source>
</evidence>
<dbReference type="InterPro" id="IPR051267">
    <property type="entry name" value="STEAP_metalloreductase"/>
</dbReference>
<dbReference type="OrthoDB" id="8635at2157"/>
<dbReference type="GO" id="GO:0005886">
    <property type="term" value="C:plasma membrane"/>
    <property type="evidence" value="ECO:0007669"/>
    <property type="project" value="TreeGrafter"/>
</dbReference>
<dbReference type="GO" id="GO:0016651">
    <property type="term" value="F:oxidoreductase activity, acting on NAD(P)H"/>
    <property type="evidence" value="ECO:0007669"/>
    <property type="project" value="InterPro"/>
</dbReference>
<dbReference type="STRING" id="301967.A6E15_18515"/>
<dbReference type="GO" id="GO:0070967">
    <property type="term" value="F:coenzyme F420 binding"/>
    <property type="evidence" value="ECO:0007669"/>
    <property type="project" value="InterPro"/>
</dbReference>
<dbReference type="AlphaFoldDB" id="A0A1S8AS55"/>
<dbReference type="InterPro" id="IPR036291">
    <property type="entry name" value="NAD(P)-bd_dom_sf"/>
</dbReference>
<dbReference type="GO" id="GO:0050661">
    <property type="term" value="F:NADP binding"/>
    <property type="evidence" value="ECO:0007669"/>
    <property type="project" value="InterPro"/>
</dbReference>
<proteinExistence type="predicted"/>
<keyword evidence="4" id="KW-1185">Reference proteome</keyword>
<dbReference type="Gene3D" id="3.40.50.720">
    <property type="entry name" value="NAD(P)-binding Rossmann-like Domain"/>
    <property type="match status" value="1"/>
</dbReference>
<name>A0A1S8AS55_9EURY</name>
<protein>
    <submittedName>
        <fullName evidence="3">NADPH-dependent F420 reductase</fullName>
    </submittedName>
</protein>
<comment type="caution">
    <text evidence="3">The sequence shown here is derived from an EMBL/GenBank/DDBJ whole genome shotgun (WGS) entry which is preliminary data.</text>
</comment>
<evidence type="ECO:0000259" key="2">
    <source>
        <dbReference type="Pfam" id="PF03807"/>
    </source>
</evidence>
<dbReference type="InterPro" id="IPR028939">
    <property type="entry name" value="P5C_Rdtase_cat_N"/>
</dbReference>
<dbReference type="GO" id="GO:0015677">
    <property type="term" value="P:copper ion import"/>
    <property type="evidence" value="ECO:0007669"/>
    <property type="project" value="TreeGrafter"/>
</dbReference>
<dbReference type="RefSeq" id="WP_076148684.1">
    <property type="nucleotide sequence ID" value="NZ_LWLN01000002.1"/>
</dbReference>
<dbReference type="EMBL" id="LWLN01000002">
    <property type="protein sequence ID" value="OLZ39371.1"/>
    <property type="molecule type" value="Genomic_DNA"/>
</dbReference>
<keyword evidence="1" id="KW-0560">Oxidoreductase</keyword>
<sequence>MEIALLGGTGDIGQGLALRWALDTDHSVVIGSRDADKAERKANEYHSSLKEIGVTLDIAGYSNETAADSAEVVVVSVPPEYAPQTVETVAPVLGEDDILVSPAVQMSRDASGFHYDPPEAGSVAEVVDRAAPDDVPVVSAFQNLAAGALSDLETDLEADVVVTGDDSEAKETVMALAEDIDGLRPLDGGPLANTGVVESVTPLLINLAMNNDGMHDLGVRFE</sequence>
<dbReference type="Proteomes" id="UP000189370">
    <property type="component" value="Unassembled WGS sequence"/>
</dbReference>